<dbReference type="GeneID" id="28863581"/>
<reference evidence="3" key="1">
    <citation type="journal article" date="2017" name="BMC Genomics">
        <title>Gapless genome assembly of Colletotrichum higginsianum reveals chromosome structure and association of transposable elements with secondary metabolite gene clusters.</title>
        <authorList>
            <person name="Dallery J.-F."/>
            <person name="Lapalu N."/>
            <person name="Zampounis A."/>
            <person name="Pigne S."/>
            <person name="Luyten I."/>
            <person name="Amselem J."/>
            <person name="Wittenberg A.H.J."/>
            <person name="Zhou S."/>
            <person name="de Queiroz M.V."/>
            <person name="Robin G.P."/>
            <person name="Auger A."/>
            <person name="Hainaut M."/>
            <person name="Henrissat B."/>
            <person name="Kim K.-T."/>
            <person name="Lee Y.-H."/>
            <person name="Lespinet O."/>
            <person name="Schwartz D.C."/>
            <person name="Thon M.R."/>
            <person name="O'Connell R.J."/>
        </authorList>
    </citation>
    <scope>NUCLEOTIDE SEQUENCE [LARGE SCALE GENOMIC DNA]</scope>
    <source>
        <strain evidence="3">IMI 349063</strain>
    </source>
</reference>
<dbReference type="AlphaFoldDB" id="A0A1B7YJF1"/>
<dbReference type="PANTHER" id="PTHR34598:SF3">
    <property type="entry name" value="OXIDOREDUCTASE AN1597"/>
    <property type="match status" value="1"/>
</dbReference>
<dbReference type="GO" id="GO:0008168">
    <property type="term" value="F:methyltransferase activity"/>
    <property type="evidence" value="ECO:0007669"/>
    <property type="project" value="UniProtKB-KW"/>
</dbReference>
<comment type="caution">
    <text evidence="2">The sequence shown here is derived from an EMBL/GenBank/DDBJ whole genome shotgun (WGS) entry which is preliminary data.</text>
</comment>
<dbReference type="NCBIfam" id="NF041278">
    <property type="entry name" value="CmcJ_NvfI_EfuI"/>
    <property type="match status" value="1"/>
</dbReference>
<dbReference type="EMBL" id="LTAN01000003">
    <property type="protein sequence ID" value="OBR12203.1"/>
    <property type="molecule type" value="Genomic_DNA"/>
</dbReference>
<dbReference type="RefSeq" id="XP_018160720.1">
    <property type="nucleotide sequence ID" value="XM_018299474.1"/>
</dbReference>
<keyword evidence="3" id="KW-1185">Reference proteome</keyword>
<dbReference type="Proteomes" id="UP000092177">
    <property type="component" value="Chromosome 3"/>
</dbReference>
<evidence type="ECO:0000313" key="2">
    <source>
        <dbReference type="EMBL" id="OBR12203.1"/>
    </source>
</evidence>
<sequence length="187" mass="21328">MQVSRTLKMLNDFFPDQSPEGVLHRVLLHLPEEAPFLLQGRVRVIKCVYLSSILLDSPTLTGGKPSVWRPIENPVQDYPLACCDSTSVLDEDLVECDHVRRRFKGSNLYTHHREGHKWYYLGEQRPDEVLLIKMFDSDSSVSAQRCPHVSFRHPLAPPDAKPRRSIEVRALVFDDARDADQLLTPGA</sequence>
<dbReference type="VEuPathDB" id="FungiDB:CH63R_04499"/>
<comment type="similarity">
    <text evidence="1">Belongs to the asaB hydroxylase/desaturase family.</text>
</comment>
<gene>
    <name evidence="2" type="ORF">CH63R_04499</name>
</gene>
<evidence type="ECO:0000256" key="1">
    <source>
        <dbReference type="ARBA" id="ARBA00023604"/>
    </source>
</evidence>
<name>A0A1B7YJF1_COLHI</name>
<evidence type="ECO:0000313" key="3">
    <source>
        <dbReference type="Proteomes" id="UP000092177"/>
    </source>
</evidence>
<dbReference type="OrthoDB" id="412788at2759"/>
<proteinExistence type="inferred from homology"/>
<protein>
    <submittedName>
        <fullName evidence="2">Methyltransferase CmcJ</fullName>
    </submittedName>
</protein>
<organism evidence="2 3">
    <name type="scientific">Colletotrichum higginsianum (strain IMI 349063)</name>
    <name type="common">Crucifer anthracnose fungus</name>
    <dbReference type="NCBI Taxonomy" id="759273"/>
    <lineage>
        <taxon>Eukaryota</taxon>
        <taxon>Fungi</taxon>
        <taxon>Dikarya</taxon>
        <taxon>Ascomycota</taxon>
        <taxon>Pezizomycotina</taxon>
        <taxon>Sordariomycetes</taxon>
        <taxon>Hypocreomycetidae</taxon>
        <taxon>Glomerellales</taxon>
        <taxon>Glomerellaceae</taxon>
        <taxon>Colletotrichum</taxon>
        <taxon>Colletotrichum destructivum species complex</taxon>
    </lineage>
</organism>
<dbReference type="KEGG" id="chig:CH63R_04499"/>
<dbReference type="GO" id="GO:0016491">
    <property type="term" value="F:oxidoreductase activity"/>
    <property type="evidence" value="ECO:0007669"/>
    <property type="project" value="InterPro"/>
</dbReference>
<dbReference type="PANTHER" id="PTHR34598">
    <property type="entry name" value="BLL6449 PROTEIN"/>
    <property type="match status" value="1"/>
</dbReference>
<accession>A0A1B7YJF1</accession>
<dbReference type="InterPro" id="IPR044053">
    <property type="entry name" value="AsaB-like"/>
</dbReference>
<keyword evidence="2" id="KW-0808">Transferase</keyword>
<keyword evidence="2" id="KW-0489">Methyltransferase</keyword>
<dbReference type="GO" id="GO:0032259">
    <property type="term" value="P:methylation"/>
    <property type="evidence" value="ECO:0007669"/>
    <property type="project" value="UniProtKB-KW"/>
</dbReference>